<feature type="domain" description="Serine dehydratase-like alpha subunit" evidence="12">
    <location>
        <begin position="15"/>
        <end position="276"/>
    </location>
</feature>
<dbReference type="EC" id="4.3.1.17" evidence="11"/>
<dbReference type="NCBIfam" id="TIGR00718">
    <property type="entry name" value="sda_alpha"/>
    <property type="match status" value="1"/>
</dbReference>
<evidence type="ECO:0000256" key="11">
    <source>
        <dbReference type="RuleBase" id="RU366059"/>
    </source>
</evidence>
<evidence type="ECO:0000256" key="10">
    <source>
        <dbReference type="ARBA" id="ARBA00049406"/>
    </source>
</evidence>
<dbReference type="InterPro" id="IPR004642">
    <property type="entry name" value="Ser_deHydtase_asu"/>
</dbReference>
<evidence type="ECO:0000313" key="13">
    <source>
        <dbReference type="EMBL" id="KAA9016939.1"/>
    </source>
</evidence>
<dbReference type="InterPro" id="IPR005130">
    <property type="entry name" value="Ser_deHydtase-like_asu"/>
</dbReference>
<keyword evidence="14" id="KW-1185">Reference proteome</keyword>
<comment type="similarity">
    <text evidence="3 11">Belongs to the iron-sulfur dependent L-serine dehydratase family.</text>
</comment>
<dbReference type="RefSeq" id="WP_150441954.1">
    <property type="nucleotide sequence ID" value="NZ_VYKL01000037.1"/>
</dbReference>
<comment type="pathway">
    <text evidence="2">Carbohydrate biosynthesis; gluconeogenesis.</text>
</comment>
<accession>A0A5J5H8G1</accession>
<evidence type="ECO:0000256" key="7">
    <source>
        <dbReference type="ARBA" id="ARBA00023004"/>
    </source>
</evidence>
<name>A0A5J5H8G1_9BACI</name>
<comment type="catalytic activity">
    <reaction evidence="10 11">
        <text>L-serine = pyruvate + NH4(+)</text>
        <dbReference type="Rhea" id="RHEA:19169"/>
        <dbReference type="ChEBI" id="CHEBI:15361"/>
        <dbReference type="ChEBI" id="CHEBI:28938"/>
        <dbReference type="ChEBI" id="CHEBI:33384"/>
        <dbReference type="EC" id="4.3.1.17"/>
    </reaction>
</comment>
<keyword evidence="4 11" id="KW-0312">Gluconeogenesis</keyword>
<dbReference type="EMBL" id="VYKL01000037">
    <property type="protein sequence ID" value="KAA9016939.1"/>
    <property type="molecule type" value="Genomic_DNA"/>
</dbReference>
<dbReference type="InterPro" id="IPR051318">
    <property type="entry name" value="Fe-S_L-Ser"/>
</dbReference>
<keyword evidence="9 11" id="KW-0456">Lyase</keyword>
<keyword evidence="7 11" id="KW-0408">Iron</keyword>
<evidence type="ECO:0000259" key="12">
    <source>
        <dbReference type="Pfam" id="PF03313"/>
    </source>
</evidence>
<gene>
    <name evidence="13" type="primary">sdaAA</name>
    <name evidence="13" type="ORF">F4V44_20940</name>
</gene>
<evidence type="ECO:0000256" key="5">
    <source>
        <dbReference type="ARBA" id="ARBA00022485"/>
    </source>
</evidence>
<proteinExistence type="inferred from homology"/>
<dbReference type="GO" id="GO:0046872">
    <property type="term" value="F:metal ion binding"/>
    <property type="evidence" value="ECO:0007669"/>
    <property type="project" value="UniProtKB-KW"/>
</dbReference>
<dbReference type="PANTHER" id="PTHR30182">
    <property type="entry name" value="L-SERINE DEHYDRATASE"/>
    <property type="match status" value="1"/>
</dbReference>
<sequence>MYMSIKEIIDAANQRQKPIYELAIEQEMEQTKASYEEIWSKMEKNLVTMENSINKSIEGDGVFSPTGLTGGDAVKIKKYRESGKTLSGDMMMFGVQSAIGVNEVNASLGVICATPTAGASGTIPGVLFTISDTLKLSHEDKVHFLFTSALFGMIVANNACIAGAFGGCQAEVGSASAMAAAAAVEAAGGTPQQSSEAFSTALQNLLGLVCDPVAGLVEIPCVKRNAIGAANALVAADLALAGVTNIINADEVVEAMYRVGRQMPRELRETGLGGVAATPTGIAIKSKIFGEKVLQPQ</sequence>
<evidence type="ECO:0000256" key="8">
    <source>
        <dbReference type="ARBA" id="ARBA00023014"/>
    </source>
</evidence>
<evidence type="ECO:0000313" key="14">
    <source>
        <dbReference type="Proteomes" id="UP000326671"/>
    </source>
</evidence>
<dbReference type="PANTHER" id="PTHR30182:SF1">
    <property type="entry name" value="L-SERINE DEHYDRATASE 1"/>
    <property type="match status" value="1"/>
</dbReference>
<evidence type="ECO:0000256" key="6">
    <source>
        <dbReference type="ARBA" id="ARBA00022723"/>
    </source>
</evidence>
<dbReference type="GO" id="GO:0003941">
    <property type="term" value="F:L-serine ammonia-lyase activity"/>
    <property type="evidence" value="ECO:0007669"/>
    <property type="project" value="UniProtKB-UniRule"/>
</dbReference>
<evidence type="ECO:0000256" key="4">
    <source>
        <dbReference type="ARBA" id="ARBA00022432"/>
    </source>
</evidence>
<reference evidence="13 14" key="1">
    <citation type="submission" date="2019-09" db="EMBL/GenBank/DDBJ databases">
        <title>Whole genome sequences of isolates from the Mars Exploration Rovers.</title>
        <authorList>
            <person name="Seuylemezian A."/>
            <person name="Vaishampayan P."/>
        </authorList>
    </citation>
    <scope>NUCLEOTIDE SEQUENCE [LARGE SCALE GENOMIC DNA]</scope>
    <source>
        <strain evidence="13 14">MER_TA_151</strain>
    </source>
</reference>
<comment type="caution">
    <text evidence="13">The sequence shown here is derived from an EMBL/GenBank/DDBJ whole genome shotgun (WGS) entry which is preliminary data.</text>
</comment>
<keyword evidence="6 11" id="KW-0479">Metal-binding</keyword>
<evidence type="ECO:0000256" key="1">
    <source>
        <dbReference type="ARBA" id="ARBA00001966"/>
    </source>
</evidence>
<dbReference type="AlphaFoldDB" id="A0A5J5H8G1"/>
<keyword evidence="5 11" id="KW-0004">4Fe-4S</keyword>
<protein>
    <recommendedName>
        <fullName evidence="11">L-serine dehydratase</fullName>
        <ecNumber evidence="11">4.3.1.17</ecNumber>
    </recommendedName>
</protein>
<evidence type="ECO:0000256" key="3">
    <source>
        <dbReference type="ARBA" id="ARBA00008636"/>
    </source>
</evidence>
<evidence type="ECO:0000256" key="2">
    <source>
        <dbReference type="ARBA" id="ARBA00004742"/>
    </source>
</evidence>
<organism evidence="13 14">
    <name type="scientific">Niallia endozanthoxylica</name>
    <dbReference type="NCBI Taxonomy" id="2036016"/>
    <lineage>
        <taxon>Bacteria</taxon>
        <taxon>Bacillati</taxon>
        <taxon>Bacillota</taxon>
        <taxon>Bacilli</taxon>
        <taxon>Bacillales</taxon>
        <taxon>Bacillaceae</taxon>
        <taxon>Niallia</taxon>
    </lineage>
</organism>
<dbReference type="Pfam" id="PF03313">
    <property type="entry name" value="SDH_alpha"/>
    <property type="match status" value="1"/>
</dbReference>
<dbReference type="GO" id="GO:0006094">
    <property type="term" value="P:gluconeogenesis"/>
    <property type="evidence" value="ECO:0007669"/>
    <property type="project" value="UniProtKB-KW"/>
</dbReference>
<dbReference type="Proteomes" id="UP000326671">
    <property type="component" value="Unassembled WGS sequence"/>
</dbReference>
<dbReference type="GO" id="GO:0051539">
    <property type="term" value="F:4 iron, 4 sulfur cluster binding"/>
    <property type="evidence" value="ECO:0007669"/>
    <property type="project" value="UniProtKB-UniRule"/>
</dbReference>
<evidence type="ECO:0000256" key="9">
    <source>
        <dbReference type="ARBA" id="ARBA00023239"/>
    </source>
</evidence>
<comment type="cofactor">
    <cofactor evidence="1 11">
        <name>[4Fe-4S] cluster</name>
        <dbReference type="ChEBI" id="CHEBI:49883"/>
    </cofactor>
</comment>
<dbReference type="OrthoDB" id="9805537at2"/>
<keyword evidence="8 11" id="KW-0411">Iron-sulfur</keyword>